<dbReference type="SUPFAM" id="SSF51351">
    <property type="entry name" value="Triosephosphate isomerase (TIM)"/>
    <property type="match status" value="1"/>
</dbReference>
<comment type="caution">
    <text evidence="3">The sequence shown here is derived from an EMBL/GenBank/DDBJ whole genome shotgun (WGS) entry which is preliminary data.</text>
</comment>
<dbReference type="InterPro" id="IPR000652">
    <property type="entry name" value="Triosephosphate_isomerase"/>
</dbReference>
<evidence type="ECO:0000256" key="1">
    <source>
        <dbReference type="ARBA" id="ARBA00023235"/>
    </source>
</evidence>
<dbReference type="UniPathway" id="UPA00109">
    <property type="reaction ID" value="UER00189"/>
</dbReference>
<proteinExistence type="inferred from homology"/>
<keyword evidence="2" id="KW-0312">Gluconeogenesis</keyword>
<dbReference type="GO" id="GO:0019563">
    <property type="term" value="P:glycerol catabolic process"/>
    <property type="evidence" value="ECO:0007669"/>
    <property type="project" value="TreeGrafter"/>
</dbReference>
<dbReference type="GO" id="GO:0004807">
    <property type="term" value="F:triose-phosphate isomerase activity"/>
    <property type="evidence" value="ECO:0007669"/>
    <property type="project" value="UniProtKB-UniRule"/>
</dbReference>
<dbReference type="PROSITE" id="PS51440">
    <property type="entry name" value="TIM_2"/>
    <property type="match status" value="1"/>
</dbReference>
<comment type="pathway">
    <text evidence="2">Carbohydrate biosynthesis; gluconeogenesis.</text>
</comment>
<evidence type="ECO:0000256" key="2">
    <source>
        <dbReference type="RuleBase" id="RU363013"/>
    </source>
</evidence>
<dbReference type="PANTHER" id="PTHR21139:SF42">
    <property type="entry name" value="TRIOSEPHOSPHATE ISOMERASE"/>
    <property type="match status" value="1"/>
</dbReference>
<gene>
    <name evidence="3" type="primary">tpiA</name>
    <name evidence="3" type="ORF">HX847_06065</name>
</gene>
<dbReference type="Proteomes" id="UP000559282">
    <property type="component" value="Unassembled WGS sequence"/>
</dbReference>
<dbReference type="UniPathway" id="UPA00138"/>
<keyword evidence="2" id="KW-0324">Glycolysis</keyword>
<evidence type="ECO:0000313" key="3">
    <source>
        <dbReference type="EMBL" id="NWK07955.1"/>
    </source>
</evidence>
<dbReference type="EMBL" id="JACATF010000026">
    <property type="protein sequence ID" value="NWK07955.1"/>
    <property type="molecule type" value="Genomic_DNA"/>
</dbReference>
<dbReference type="GO" id="GO:0005829">
    <property type="term" value="C:cytosol"/>
    <property type="evidence" value="ECO:0007669"/>
    <property type="project" value="TreeGrafter"/>
</dbReference>
<keyword evidence="2" id="KW-0963">Cytoplasm</keyword>
<dbReference type="NCBIfam" id="TIGR00419">
    <property type="entry name" value="tim"/>
    <property type="match status" value="1"/>
</dbReference>
<dbReference type="Gene3D" id="3.20.20.70">
    <property type="entry name" value="Aldolase class I"/>
    <property type="match status" value="1"/>
</dbReference>
<dbReference type="Pfam" id="PF00121">
    <property type="entry name" value="TIM"/>
    <property type="match status" value="1"/>
</dbReference>
<name>A0A7K4NY90_9ARCH</name>
<protein>
    <recommendedName>
        <fullName evidence="2">Triosephosphate isomerase</fullName>
        <ecNumber evidence="2">5.3.1.1</ecNumber>
    </recommendedName>
</protein>
<reference evidence="3 4" key="1">
    <citation type="journal article" date="2019" name="Environ. Microbiol.">
        <title>Genomics insights into ecotype formation of ammonia-oxidizing archaea in the deep ocean.</title>
        <authorList>
            <person name="Wang Y."/>
            <person name="Huang J.M."/>
            <person name="Cui G.J."/>
            <person name="Nunoura T."/>
            <person name="Takaki Y."/>
            <person name="Li W.L."/>
            <person name="Li J."/>
            <person name="Gao Z.M."/>
            <person name="Takai K."/>
            <person name="Zhang A.Q."/>
            <person name="Stepanauskas R."/>
        </authorList>
    </citation>
    <scope>NUCLEOTIDE SEQUENCE [LARGE SCALE GENOMIC DNA]</scope>
    <source>
        <strain evidence="3 4">T1C4</strain>
    </source>
</reference>
<dbReference type="InterPro" id="IPR013785">
    <property type="entry name" value="Aldolase_TIM"/>
</dbReference>
<sequence>MFIINCKNYDEVAGEKIIKLAKLSEKISKKYKTPIAIAPPHHLIPLITKFRIAILTQHLDDKKVGSTTGFMVPEIVKKSKIDGSIINHSEHRITEKEIKSLVKRLKKLKLKTVLCVKNVSEAKRYAKLNPTYIAIEPPELIGTGRAISTERPQLITNAVDAVRSAKNSTKLLCGAGIVSGDDVARAKELGSKGILVASGIVKAKNWEKIIGEFSRALI</sequence>
<dbReference type="EC" id="5.3.1.1" evidence="2"/>
<dbReference type="GO" id="GO:0006094">
    <property type="term" value="P:gluconeogenesis"/>
    <property type="evidence" value="ECO:0007669"/>
    <property type="project" value="UniProtKB-UniPathway"/>
</dbReference>
<accession>A0A7K4NY90</accession>
<dbReference type="PANTHER" id="PTHR21139">
    <property type="entry name" value="TRIOSEPHOSPHATE ISOMERASE"/>
    <property type="match status" value="1"/>
</dbReference>
<evidence type="ECO:0000313" key="4">
    <source>
        <dbReference type="Proteomes" id="UP000559282"/>
    </source>
</evidence>
<organism evidence="3 4">
    <name type="scientific">Marine Group I thaumarchaeote</name>
    <dbReference type="NCBI Taxonomy" id="2511932"/>
    <lineage>
        <taxon>Archaea</taxon>
        <taxon>Nitrososphaerota</taxon>
        <taxon>Marine Group I</taxon>
    </lineage>
</organism>
<comment type="similarity">
    <text evidence="2">Belongs to the triosephosphate isomerase family.</text>
</comment>
<dbReference type="InterPro" id="IPR035990">
    <property type="entry name" value="TIM_sf"/>
</dbReference>
<comment type="subcellular location">
    <subcellularLocation>
        <location evidence="2">Cytoplasm</location>
    </subcellularLocation>
</comment>
<dbReference type="GO" id="GO:0006096">
    <property type="term" value="P:glycolytic process"/>
    <property type="evidence" value="ECO:0007669"/>
    <property type="project" value="UniProtKB-UniRule"/>
</dbReference>
<dbReference type="NCBIfam" id="NF003302">
    <property type="entry name" value="PRK04302.1"/>
    <property type="match status" value="1"/>
</dbReference>
<dbReference type="AlphaFoldDB" id="A0A7K4NY90"/>
<keyword evidence="1 2" id="KW-0413">Isomerase</keyword>
<dbReference type="GO" id="GO:0046166">
    <property type="term" value="P:glyceraldehyde-3-phosphate biosynthetic process"/>
    <property type="evidence" value="ECO:0007669"/>
    <property type="project" value="TreeGrafter"/>
</dbReference>
<comment type="catalytic activity">
    <reaction evidence="2">
        <text>D-glyceraldehyde 3-phosphate = dihydroxyacetone phosphate</text>
        <dbReference type="Rhea" id="RHEA:18585"/>
        <dbReference type="ChEBI" id="CHEBI:57642"/>
        <dbReference type="ChEBI" id="CHEBI:59776"/>
        <dbReference type="EC" id="5.3.1.1"/>
    </reaction>
</comment>
<comment type="pathway">
    <text evidence="2">Carbohydrate degradation; glycolysis; D-glyceraldehyde 3-phosphate from glycerone phosphate: step 1/1.</text>
</comment>